<feature type="transmembrane region" description="Helical" evidence="7">
    <location>
        <begin position="153"/>
        <end position="170"/>
    </location>
</feature>
<evidence type="ECO:0000256" key="7">
    <source>
        <dbReference type="SAM" id="Phobius"/>
    </source>
</evidence>
<evidence type="ECO:0000256" key="1">
    <source>
        <dbReference type="ARBA" id="ARBA00004651"/>
    </source>
</evidence>
<reference evidence="8 9" key="1">
    <citation type="submission" date="2012-09" db="EMBL/GenBank/DDBJ databases">
        <title>Draft Genome Sequences of 6 Strains from Genus Thauera.</title>
        <authorList>
            <person name="Liu B."/>
            <person name="Shapleigh J.P."/>
            <person name="Frostegard A.H."/>
        </authorList>
    </citation>
    <scope>NUCLEOTIDE SEQUENCE [LARGE SCALE GENOMIC DNA]</scope>
    <source>
        <strain evidence="8 9">B4P</strain>
    </source>
</reference>
<comment type="subcellular location">
    <subcellularLocation>
        <location evidence="1">Cell membrane</location>
        <topology evidence="1">Multi-pass membrane protein</topology>
    </subcellularLocation>
</comment>
<comment type="caution">
    <text evidence="8">The sequence shown here is derived from an EMBL/GenBank/DDBJ whole genome shotgun (WGS) entry which is preliminary data.</text>
</comment>
<protein>
    <submittedName>
        <fullName evidence="8">Chromate transport protein ChrA</fullName>
    </submittedName>
</protein>
<name>N6ZVX0_9RHOO</name>
<evidence type="ECO:0000256" key="4">
    <source>
        <dbReference type="ARBA" id="ARBA00022692"/>
    </source>
</evidence>
<dbReference type="GO" id="GO:0005886">
    <property type="term" value="C:plasma membrane"/>
    <property type="evidence" value="ECO:0007669"/>
    <property type="project" value="UniProtKB-SubCell"/>
</dbReference>
<keyword evidence="6 7" id="KW-0472">Membrane</keyword>
<feature type="transmembrane region" description="Helical" evidence="7">
    <location>
        <begin position="64"/>
        <end position="85"/>
    </location>
</feature>
<evidence type="ECO:0000313" key="9">
    <source>
        <dbReference type="Proteomes" id="UP000013047"/>
    </source>
</evidence>
<dbReference type="GO" id="GO:0015109">
    <property type="term" value="F:chromate transmembrane transporter activity"/>
    <property type="evidence" value="ECO:0007669"/>
    <property type="project" value="InterPro"/>
</dbReference>
<proteinExistence type="inferred from homology"/>
<dbReference type="PANTHER" id="PTHR43663">
    <property type="entry name" value="CHROMATE TRANSPORT PROTEIN-RELATED"/>
    <property type="match status" value="1"/>
</dbReference>
<feature type="transmembrane region" description="Helical" evidence="7">
    <location>
        <begin position="20"/>
        <end position="44"/>
    </location>
</feature>
<dbReference type="Pfam" id="PF02417">
    <property type="entry name" value="Chromate_transp"/>
    <property type="match status" value="1"/>
</dbReference>
<feature type="transmembrane region" description="Helical" evidence="7">
    <location>
        <begin position="125"/>
        <end position="147"/>
    </location>
</feature>
<evidence type="ECO:0000313" key="8">
    <source>
        <dbReference type="EMBL" id="ENO98478.1"/>
    </source>
</evidence>
<evidence type="ECO:0000256" key="3">
    <source>
        <dbReference type="ARBA" id="ARBA00022475"/>
    </source>
</evidence>
<sequence length="191" mass="20510">MVARTPRAGGSREGAEAMILLLLDLFVQFAILNVIAFGGITALLPELHRLVVEQRMWMDSTTFAHLFAIAQSAPGPNLLVVSLIGWKVAGIPGAIVATLAISLPMSVFIYVFYRHWERFRTAPWRAAIQVGVAPLAVGLVCASGWLIAASAGLDYRGVALVVVCTVLMFYRHWHPLWYIAAGAAAGAAGLV</sequence>
<feature type="transmembrane region" description="Helical" evidence="7">
    <location>
        <begin position="91"/>
        <end position="113"/>
    </location>
</feature>
<dbReference type="InterPro" id="IPR003370">
    <property type="entry name" value="Chromate_transpt"/>
</dbReference>
<dbReference type="EMBL" id="AMXF01000011">
    <property type="protein sequence ID" value="ENO98478.1"/>
    <property type="molecule type" value="Genomic_DNA"/>
</dbReference>
<keyword evidence="4 7" id="KW-0812">Transmembrane</keyword>
<evidence type="ECO:0000256" key="6">
    <source>
        <dbReference type="ARBA" id="ARBA00023136"/>
    </source>
</evidence>
<dbReference type="Proteomes" id="UP000013047">
    <property type="component" value="Unassembled WGS sequence"/>
</dbReference>
<keyword evidence="5 7" id="KW-1133">Transmembrane helix</keyword>
<dbReference type="AlphaFoldDB" id="N6ZVX0"/>
<gene>
    <name evidence="8" type="ORF">C667_03518</name>
</gene>
<keyword evidence="9" id="KW-1185">Reference proteome</keyword>
<comment type="similarity">
    <text evidence="2">Belongs to the chromate ion transporter (CHR) (TC 2.A.51) family.</text>
</comment>
<accession>N6ZVX0</accession>
<dbReference type="InterPro" id="IPR052518">
    <property type="entry name" value="CHR_Transporter"/>
</dbReference>
<dbReference type="PANTHER" id="PTHR43663:SF1">
    <property type="entry name" value="CHROMATE TRANSPORTER"/>
    <property type="match status" value="1"/>
</dbReference>
<organism evidence="8 9">
    <name type="scientific">Thauera phenylacetica B4P</name>
    <dbReference type="NCBI Taxonomy" id="1234382"/>
    <lineage>
        <taxon>Bacteria</taxon>
        <taxon>Pseudomonadati</taxon>
        <taxon>Pseudomonadota</taxon>
        <taxon>Betaproteobacteria</taxon>
        <taxon>Rhodocyclales</taxon>
        <taxon>Zoogloeaceae</taxon>
        <taxon>Thauera</taxon>
    </lineage>
</organism>
<keyword evidence="3" id="KW-1003">Cell membrane</keyword>
<evidence type="ECO:0000256" key="5">
    <source>
        <dbReference type="ARBA" id="ARBA00022989"/>
    </source>
</evidence>
<evidence type="ECO:0000256" key="2">
    <source>
        <dbReference type="ARBA" id="ARBA00005262"/>
    </source>
</evidence>